<name>A0AAD3SX66_NEPGR</name>
<feature type="compositionally biased region" description="Polar residues" evidence="4">
    <location>
        <begin position="317"/>
        <end position="330"/>
    </location>
</feature>
<dbReference type="Pfam" id="PF00612">
    <property type="entry name" value="IQ"/>
    <property type="match status" value="1"/>
</dbReference>
<accession>A0AAD3SX66</accession>
<dbReference type="InterPro" id="IPR025064">
    <property type="entry name" value="DUF4005"/>
</dbReference>
<dbReference type="AlphaFoldDB" id="A0AAD3SX66"/>
<dbReference type="CDD" id="cd23767">
    <property type="entry name" value="IQCD"/>
    <property type="match status" value="1"/>
</dbReference>
<feature type="compositionally biased region" description="Polar residues" evidence="4">
    <location>
        <begin position="381"/>
        <end position="393"/>
    </location>
</feature>
<proteinExistence type="inferred from homology"/>
<gene>
    <name evidence="6" type="ORF">Nepgr_020190</name>
</gene>
<dbReference type="Proteomes" id="UP001279734">
    <property type="component" value="Unassembled WGS sequence"/>
</dbReference>
<feature type="compositionally biased region" description="Low complexity" evidence="4">
    <location>
        <begin position="394"/>
        <end position="405"/>
    </location>
</feature>
<dbReference type="InterPro" id="IPR000048">
    <property type="entry name" value="IQ_motif_EF-hand-BS"/>
</dbReference>
<comment type="similarity">
    <text evidence="2">Belongs to the IQD family.</text>
</comment>
<keyword evidence="1" id="KW-0112">Calmodulin-binding</keyword>
<evidence type="ECO:0000256" key="3">
    <source>
        <dbReference type="ARBA" id="ARBA00024378"/>
    </source>
</evidence>
<dbReference type="PROSITE" id="PS50096">
    <property type="entry name" value="IQ"/>
    <property type="match status" value="2"/>
</dbReference>
<dbReference type="Gene3D" id="1.20.5.190">
    <property type="match status" value="1"/>
</dbReference>
<comment type="subunit">
    <text evidence="3">Binds to multiple calmodulin (CaM) in the presence of Ca(2+) and CaM-like proteins.</text>
</comment>
<evidence type="ECO:0000313" key="7">
    <source>
        <dbReference type="Proteomes" id="UP001279734"/>
    </source>
</evidence>
<dbReference type="PANTHER" id="PTHR32295">
    <property type="entry name" value="IQ-DOMAIN 5-RELATED"/>
    <property type="match status" value="1"/>
</dbReference>
<protein>
    <recommendedName>
        <fullName evidence="5">DUF4005 domain-containing protein</fullName>
    </recommendedName>
</protein>
<dbReference type="SMART" id="SM00015">
    <property type="entry name" value="IQ"/>
    <property type="match status" value="1"/>
</dbReference>
<sequence>MGKKGSSWFSTVKKIFKFSSKDAAEKKKDGVEKWRHEAPEVLSVEHFPAESSPDITYDGSAAVSPITEDQSHAIAVAAATAAAAEVAVIAAQAAANVVRIAGYGRHSKEQRAATLIQSHYRGYLARRALRALKGLVRLQALARGLNVRKQAQMTLSCMQALVRVQARVRAHRLQLTHEKLRKQAAEADEAEQRKKVALEGINAKWPLKNSSAGSRYGRHPIFETMKEDTQEKCETIIKRERDLAYAYNYQPQHQLLHPDPSIDVATFFGNKNESPRSRCNWLERWMASQRYDAGNSGPRQSSILTFSSADDISETTVEITTPNKRVSSVSRHTREPPPDFAAYTNRQRSPSSFDGGVPSYMAPTESARAKVRPHGLAKLPTLSTSRRNASTKNGSPRGSGYDSSSSGGGTATCQFAKSPSPRSPGVHVHAVKTAAGYSPDSSVGADSRLLLKVRGRRSYCNG</sequence>
<comment type="caution">
    <text evidence="6">The sequence shown here is derived from an EMBL/GenBank/DDBJ whole genome shotgun (WGS) entry which is preliminary data.</text>
</comment>
<feature type="region of interest" description="Disordered" evidence="4">
    <location>
        <begin position="317"/>
        <end position="428"/>
    </location>
</feature>
<dbReference type="PANTHER" id="PTHR32295:SF33">
    <property type="entry name" value="PROTEIN IQ-DOMAIN 21"/>
    <property type="match status" value="1"/>
</dbReference>
<organism evidence="6 7">
    <name type="scientific">Nepenthes gracilis</name>
    <name type="common">Slender pitcher plant</name>
    <dbReference type="NCBI Taxonomy" id="150966"/>
    <lineage>
        <taxon>Eukaryota</taxon>
        <taxon>Viridiplantae</taxon>
        <taxon>Streptophyta</taxon>
        <taxon>Embryophyta</taxon>
        <taxon>Tracheophyta</taxon>
        <taxon>Spermatophyta</taxon>
        <taxon>Magnoliopsida</taxon>
        <taxon>eudicotyledons</taxon>
        <taxon>Gunneridae</taxon>
        <taxon>Pentapetalae</taxon>
        <taxon>Caryophyllales</taxon>
        <taxon>Nepenthaceae</taxon>
        <taxon>Nepenthes</taxon>
    </lineage>
</organism>
<evidence type="ECO:0000256" key="2">
    <source>
        <dbReference type="ARBA" id="ARBA00024341"/>
    </source>
</evidence>
<dbReference type="EMBL" id="BSYO01000019">
    <property type="protein sequence ID" value="GMH18349.1"/>
    <property type="molecule type" value="Genomic_DNA"/>
</dbReference>
<dbReference type="GO" id="GO:0005516">
    <property type="term" value="F:calmodulin binding"/>
    <property type="evidence" value="ECO:0007669"/>
    <property type="project" value="UniProtKB-KW"/>
</dbReference>
<evidence type="ECO:0000313" key="6">
    <source>
        <dbReference type="EMBL" id="GMH18349.1"/>
    </source>
</evidence>
<reference evidence="6" key="1">
    <citation type="submission" date="2023-05" db="EMBL/GenBank/DDBJ databases">
        <title>Nepenthes gracilis genome sequencing.</title>
        <authorList>
            <person name="Fukushima K."/>
        </authorList>
    </citation>
    <scope>NUCLEOTIDE SEQUENCE</scope>
    <source>
        <strain evidence="6">SING2019-196</strain>
    </source>
</reference>
<evidence type="ECO:0000256" key="4">
    <source>
        <dbReference type="SAM" id="MobiDB-lite"/>
    </source>
</evidence>
<evidence type="ECO:0000259" key="5">
    <source>
        <dbReference type="Pfam" id="PF13178"/>
    </source>
</evidence>
<evidence type="ECO:0000256" key="1">
    <source>
        <dbReference type="ARBA" id="ARBA00022860"/>
    </source>
</evidence>
<dbReference type="Pfam" id="PF13178">
    <property type="entry name" value="DUF4005"/>
    <property type="match status" value="1"/>
</dbReference>
<keyword evidence="7" id="KW-1185">Reference proteome</keyword>
<feature type="domain" description="DUF4005" evidence="5">
    <location>
        <begin position="346"/>
        <end position="402"/>
    </location>
</feature>